<protein>
    <submittedName>
        <fullName evidence="3">S26 family signal peptidase</fullName>
    </submittedName>
</protein>
<accession>A0A7X9WY36</accession>
<keyword evidence="4" id="KW-1185">Reference proteome</keyword>
<dbReference type="Pfam" id="PF10502">
    <property type="entry name" value="Peptidase_S26"/>
    <property type="match status" value="1"/>
</dbReference>
<proteinExistence type="predicted"/>
<name>A0A7X9WY36_9SPHN</name>
<dbReference type="RefSeq" id="WP_169574480.1">
    <property type="nucleotide sequence ID" value="NZ_JABBFV010000016.1"/>
</dbReference>
<feature type="domain" description="Peptidase S26" evidence="2">
    <location>
        <begin position="5"/>
        <end position="165"/>
    </location>
</feature>
<evidence type="ECO:0000256" key="1">
    <source>
        <dbReference type="SAM" id="MobiDB-lite"/>
    </source>
</evidence>
<dbReference type="InterPro" id="IPR019533">
    <property type="entry name" value="Peptidase_S26"/>
</dbReference>
<comment type="caution">
    <text evidence="3">The sequence shown here is derived from an EMBL/GenBank/DDBJ whole genome shotgun (WGS) entry which is preliminary data.</text>
</comment>
<dbReference type="EMBL" id="JABBFV010000016">
    <property type="protein sequence ID" value="NML12061.1"/>
    <property type="molecule type" value="Genomic_DNA"/>
</dbReference>
<dbReference type="Proteomes" id="UP000519023">
    <property type="component" value="Unassembled WGS sequence"/>
</dbReference>
<reference evidence="3 4" key="1">
    <citation type="submission" date="2020-04" db="EMBL/GenBank/DDBJ databases">
        <title>Sphingobium sp. AR-3-1 isolated from Arctic soil.</title>
        <authorList>
            <person name="Dahal R.H."/>
            <person name="Chaudhary D.K."/>
        </authorList>
    </citation>
    <scope>NUCLEOTIDE SEQUENCE [LARGE SCALE GENOMIC DNA]</scope>
    <source>
        <strain evidence="3 4">AR-3-1</strain>
    </source>
</reference>
<dbReference type="GO" id="GO:0006465">
    <property type="term" value="P:signal peptide processing"/>
    <property type="evidence" value="ECO:0007669"/>
    <property type="project" value="InterPro"/>
</dbReference>
<feature type="region of interest" description="Disordered" evidence="1">
    <location>
        <begin position="178"/>
        <end position="197"/>
    </location>
</feature>
<dbReference type="SUPFAM" id="SSF51306">
    <property type="entry name" value="LexA/Signal peptidase"/>
    <property type="match status" value="1"/>
</dbReference>
<dbReference type="InterPro" id="IPR036286">
    <property type="entry name" value="LexA/Signal_pep-like_sf"/>
</dbReference>
<dbReference type="Gene3D" id="2.10.109.10">
    <property type="entry name" value="Umud Fragment, subunit A"/>
    <property type="match status" value="1"/>
</dbReference>
<evidence type="ECO:0000259" key="2">
    <source>
        <dbReference type="Pfam" id="PF10502"/>
    </source>
</evidence>
<dbReference type="GO" id="GO:0004252">
    <property type="term" value="F:serine-type endopeptidase activity"/>
    <property type="evidence" value="ECO:0007669"/>
    <property type="project" value="InterPro"/>
</dbReference>
<feature type="compositionally biased region" description="Polar residues" evidence="1">
    <location>
        <begin position="187"/>
        <end position="197"/>
    </location>
</feature>
<dbReference type="AlphaFoldDB" id="A0A7X9WY36"/>
<gene>
    <name evidence="3" type="ORF">HHL08_18250</name>
</gene>
<organism evidence="3 4">
    <name type="scientific">Sphingobium psychrophilum</name>
    <dbReference type="NCBI Taxonomy" id="2728834"/>
    <lineage>
        <taxon>Bacteria</taxon>
        <taxon>Pseudomonadati</taxon>
        <taxon>Pseudomonadota</taxon>
        <taxon>Alphaproteobacteria</taxon>
        <taxon>Sphingomonadales</taxon>
        <taxon>Sphingomonadaceae</taxon>
        <taxon>Sphingobium</taxon>
    </lineage>
</organism>
<evidence type="ECO:0000313" key="4">
    <source>
        <dbReference type="Proteomes" id="UP000519023"/>
    </source>
</evidence>
<evidence type="ECO:0000313" key="3">
    <source>
        <dbReference type="EMBL" id="NML12061.1"/>
    </source>
</evidence>
<sequence length="197" mass="21388">MSRRRYVRATIVWAGLFSAGFSAVAVLSPRPRLMWNASASAPVGLYRLESDTRPRFGELVAIVPPAATARMMADRHYLPIGIPLMKHVAALPGQRACRAGAVVSVDGNHVAIAKMHDRMGRPLPSWQGCHRVRTDELFLLNPAPDSLDGRYFGALPAAGLIGTAHPILTRDAPDQPLRWRGFGASAASPTTNQEHRP</sequence>